<dbReference type="InParanoid" id="A0A0C3KTR5"/>
<proteinExistence type="predicted"/>
<evidence type="ECO:0000313" key="1">
    <source>
        <dbReference type="EMBL" id="KIO12917.1"/>
    </source>
</evidence>
<reference evidence="1 2" key="1">
    <citation type="submission" date="2014-04" db="EMBL/GenBank/DDBJ databases">
        <authorList>
            <consortium name="DOE Joint Genome Institute"/>
            <person name="Kuo A."/>
            <person name="Kohler A."/>
            <person name="Costa M.D."/>
            <person name="Nagy L.G."/>
            <person name="Floudas D."/>
            <person name="Copeland A."/>
            <person name="Barry K.W."/>
            <person name="Cichocki N."/>
            <person name="Veneault-Fourrey C."/>
            <person name="LaButti K."/>
            <person name="Lindquist E.A."/>
            <person name="Lipzen A."/>
            <person name="Lundell T."/>
            <person name="Morin E."/>
            <person name="Murat C."/>
            <person name="Sun H."/>
            <person name="Tunlid A."/>
            <person name="Henrissat B."/>
            <person name="Grigoriev I.V."/>
            <person name="Hibbett D.S."/>
            <person name="Martin F."/>
            <person name="Nordberg H.P."/>
            <person name="Cantor M.N."/>
            <person name="Hua S.X."/>
        </authorList>
    </citation>
    <scope>NUCLEOTIDE SEQUENCE [LARGE SCALE GENOMIC DNA]</scope>
    <source>
        <strain evidence="1 2">Marx 270</strain>
    </source>
</reference>
<name>A0A0C3KTR5_PISTI</name>
<organism evidence="1 2">
    <name type="scientific">Pisolithus tinctorius Marx 270</name>
    <dbReference type="NCBI Taxonomy" id="870435"/>
    <lineage>
        <taxon>Eukaryota</taxon>
        <taxon>Fungi</taxon>
        <taxon>Dikarya</taxon>
        <taxon>Basidiomycota</taxon>
        <taxon>Agaricomycotina</taxon>
        <taxon>Agaricomycetes</taxon>
        <taxon>Agaricomycetidae</taxon>
        <taxon>Boletales</taxon>
        <taxon>Sclerodermatineae</taxon>
        <taxon>Pisolithaceae</taxon>
        <taxon>Pisolithus</taxon>
    </lineage>
</organism>
<sequence length="65" mass="7014">MSFSLNYAYPATISAWSGCIAHHAFLRSAGAITKKRGGLEGVAMFSFVATVWDVCLDRASSFQPL</sequence>
<accession>A0A0C3KTR5</accession>
<gene>
    <name evidence="1" type="ORF">M404DRAFT_993890</name>
</gene>
<evidence type="ECO:0000313" key="2">
    <source>
        <dbReference type="Proteomes" id="UP000054217"/>
    </source>
</evidence>
<dbReference type="Proteomes" id="UP000054217">
    <property type="component" value="Unassembled WGS sequence"/>
</dbReference>
<keyword evidence="2" id="KW-1185">Reference proteome</keyword>
<reference evidence="2" key="2">
    <citation type="submission" date="2015-01" db="EMBL/GenBank/DDBJ databases">
        <title>Evolutionary Origins and Diversification of the Mycorrhizal Mutualists.</title>
        <authorList>
            <consortium name="DOE Joint Genome Institute"/>
            <consortium name="Mycorrhizal Genomics Consortium"/>
            <person name="Kohler A."/>
            <person name="Kuo A."/>
            <person name="Nagy L.G."/>
            <person name="Floudas D."/>
            <person name="Copeland A."/>
            <person name="Barry K.W."/>
            <person name="Cichocki N."/>
            <person name="Veneault-Fourrey C."/>
            <person name="LaButti K."/>
            <person name="Lindquist E.A."/>
            <person name="Lipzen A."/>
            <person name="Lundell T."/>
            <person name="Morin E."/>
            <person name="Murat C."/>
            <person name="Riley R."/>
            <person name="Ohm R."/>
            <person name="Sun H."/>
            <person name="Tunlid A."/>
            <person name="Henrissat B."/>
            <person name="Grigoriev I.V."/>
            <person name="Hibbett D.S."/>
            <person name="Martin F."/>
        </authorList>
    </citation>
    <scope>NUCLEOTIDE SEQUENCE [LARGE SCALE GENOMIC DNA]</scope>
    <source>
        <strain evidence="2">Marx 270</strain>
    </source>
</reference>
<feature type="non-terminal residue" evidence="1">
    <location>
        <position position="65"/>
    </location>
</feature>
<protein>
    <submittedName>
        <fullName evidence="1">Uncharacterized protein</fullName>
    </submittedName>
</protein>
<dbReference type="EMBL" id="KN831947">
    <property type="protein sequence ID" value="KIO12917.1"/>
    <property type="molecule type" value="Genomic_DNA"/>
</dbReference>
<dbReference type="HOGENOM" id="CLU_2856004_0_0_1"/>
<dbReference type="AlphaFoldDB" id="A0A0C3KTR5"/>